<organism evidence="1 2">
    <name type="scientific">Persea americana</name>
    <name type="common">Avocado</name>
    <dbReference type="NCBI Taxonomy" id="3435"/>
    <lineage>
        <taxon>Eukaryota</taxon>
        <taxon>Viridiplantae</taxon>
        <taxon>Streptophyta</taxon>
        <taxon>Embryophyta</taxon>
        <taxon>Tracheophyta</taxon>
        <taxon>Spermatophyta</taxon>
        <taxon>Magnoliopsida</taxon>
        <taxon>Magnoliidae</taxon>
        <taxon>Laurales</taxon>
        <taxon>Lauraceae</taxon>
        <taxon>Persea</taxon>
    </lineage>
</organism>
<reference evidence="1 2" key="1">
    <citation type="journal article" date="2022" name="Hortic Res">
        <title>A haplotype resolved chromosomal level avocado genome allows analysis of novel avocado genes.</title>
        <authorList>
            <person name="Nath O."/>
            <person name="Fletcher S.J."/>
            <person name="Hayward A."/>
            <person name="Shaw L.M."/>
            <person name="Masouleh A.K."/>
            <person name="Furtado A."/>
            <person name="Henry R.J."/>
            <person name="Mitter N."/>
        </authorList>
    </citation>
    <scope>NUCLEOTIDE SEQUENCE [LARGE SCALE GENOMIC DNA]</scope>
    <source>
        <strain evidence="2">cv. Hass</strain>
    </source>
</reference>
<sequence>MVLDIFGKLYTMVVREETDSEITDICDEDLQAKKTSDQEDLSREKPVGAGDVRETSMMWHNQQGGQKNFDDCSRATMTWSDLIHHNLRRG</sequence>
<gene>
    <name evidence="1" type="ORF">MRB53_006377</name>
</gene>
<name>A0ACC2MG74_PERAE</name>
<dbReference type="Proteomes" id="UP001234297">
    <property type="component" value="Chromosome 2"/>
</dbReference>
<evidence type="ECO:0000313" key="2">
    <source>
        <dbReference type="Proteomes" id="UP001234297"/>
    </source>
</evidence>
<keyword evidence="2" id="KW-1185">Reference proteome</keyword>
<dbReference type="EMBL" id="CM056810">
    <property type="protein sequence ID" value="KAJ8644629.1"/>
    <property type="molecule type" value="Genomic_DNA"/>
</dbReference>
<evidence type="ECO:0000313" key="1">
    <source>
        <dbReference type="EMBL" id="KAJ8644629.1"/>
    </source>
</evidence>
<protein>
    <submittedName>
        <fullName evidence="1">Uncharacterized protein</fullName>
    </submittedName>
</protein>
<proteinExistence type="predicted"/>
<accession>A0ACC2MG74</accession>
<comment type="caution">
    <text evidence="1">The sequence shown here is derived from an EMBL/GenBank/DDBJ whole genome shotgun (WGS) entry which is preliminary data.</text>
</comment>